<dbReference type="InterPro" id="IPR000914">
    <property type="entry name" value="SBP_5_dom"/>
</dbReference>
<gene>
    <name evidence="5" type="ORF">QO231_10450</name>
</gene>
<evidence type="ECO:0000256" key="3">
    <source>
        <dbReference type="ARBA" id="ARBA00022729"/>
    </source>
</evidence>
<comment type="caution">
    <text evidence="5">The sequence shown here is derived from an EMBL/GenBank/DDBJ whole genome shotgun (WGS) entry which is preliminary data.</text>
</comment>
<dbReference type="InterPro" id="IPR039424">
    <property type="entry name" value="SBP_5"/>
</dbReference>
<dbReference type="PROSITE" id="PS51318">
    <property type="entry name" value="TAT"/>
    <property type="match status" value="1"/>
</dbReference>
<dbReference type="SUPFAM" id="SSF53850">
    <property type="entry name" value="Periplasmic binding protein-like II"/>
    <property type="match status" value="1"/>
</dbReference>
<protein>
    <submittedName>
        <fullName evidence="5">ABC transporter substrate-binding protein</fullName>
    </submittedName>
</protein>
<proteinExistence type="inferred from homology"/>
<dbReference type="Proteomes" id="UP001255416">
    <property type="component" value="Unassembled WGS sequence"/>
</dbReference>
<evidence type="ECO:0000313" key="6">
    <source>
        <dbReference type="Proteomes" id="UP001255416"/>
    </source>
</evidence>
<accession>A0ABU3VEY0</accession>
<dbReference type="EMBL" id="JASMWN010000006">
    <property type="protein sequence ID" value="MDU9004274.1"/>
    <property type="molecule type" value="Genomic_DNA"/>
</dbReference>
<dbReference type="PANTHER" id="PTHR30290:SF38">
    <property type="entry name" value="D,D-DIPEPTIDE-BINDING PERIPLASMIC PROTEIN DDPA-RELATED"/>
    <property type="match status" value="1"/>
</dbReference>
<feature type="domain" description="Solute-binding protein family 5" evidence="4">
    <location>
        <begin position="68"/>
        <end position="219"/>
    </location>
</feature>
<dbReference type="PANTHER" id="PTHR30290">
    <property type="entry name" value="PERIPLASMIC BINDING COMPONENT OF ABC TRANSPORTER"/>
    <property type="match status" value="1"/>
</dbReference>
<comment type="subcellular location">
    <subcellularLocation>
        <location evidence="1">Periplasm</location>
    </subcellularLocation>
</comment>
<organism evidence="5 6">
    <name type="scientific">Sedimentitalea todarodis</name>
    <dbReference type="NCBI Taxonomy" id="1631240"/>
    <lineage>
        <taxon>Bacteria</taxon>
        <taxon>Pseudomonadati</taxon>
        <taxon>Pseudomonadota</taxon>
        <taxon>Alphaproteobacteria</taxon>
        <taxon>Rhodobacterales</taxon>
        <taxon>Paracoccaceae</taxon>
        <taxon>Sedimentitalea</taxon>
    </lineage>
</organism>
<evidence type="ECO:0000259" key="4">
    <source>
        <dbReference type="Pfam" id="PF00496"/>
    </source>
</evidence>
<evidence type="ECO:0000256" key="2">
    <source>
        <dbReference type="ARBA" id="ARBA00005695"/>
    </source>
</evidence>
<dbReference type="InterPro" id="IPR006311">
    <property type="entry name" value="TAT_signal"/>
</dbReference>
<dbReference type="RefSeq" id="WP_316775850.1">
    <property type="nucleotide sequence ID" value="NZ_JASMWN010000006.1"/>
</dbReference>
<name>A0ABU3VEY0_9RHOB</name>
<reference evidence="6" key="1">
    <citation type="submission" date="2023-05" db="EMBL/GenBank/DDBJ databases">
        <title>Sedimentitalea sp. nov. JM2-8.</title>
        <authorList>
            <person name="Huang J."/>
        </authorList>
    </citation>
    <scope>NUCLEOTIDE SEQUENCE [LARGE SCALE GENOMIC DNA]</scope>
    <source>
        <strain evidence="6">KHS03</strain>
    </source>
</reference>
<keyword evidence="3" id="KW-0732">Signal</keyword>
<evidence type="ECO:0000256" key="1">
    <source>
        <dbReference type="ARBA" id="ARBA00004418"/>
    </source>
</evidence>
<dbReference type="Gene3D" id="3.40.190.10">
    <property type="entry name" value="Periplasmic binding protein-like II"/>
    <property type="match status" value="1"/>
</dbReference>
<evidence type="ECO:0000313" key="5">
    <source>
        <dbReference type="EMBL" id="MDU9004274.1"/>
    </source>
</evidence>
<dbReference type="Pfam" id="PF00496">
    <property type="entry name" value="SBP_bac_5"/>
    <property type="match status" value="1"/>
</dbReference>
<sequence>MTRLDRRALFSSGAAAALLAATGVSLEASPRQGGRLRIALPRSDDNLARLAHGAAFDTLTEIAPNGGLKGELATGWRAEALGRIWVIDLREGVTFHDGTTMRATDVVESLTGTLDLARRIEATGEMQVQIELAEARPDLPFVLAAPDLAIARSGQVGTGCYRTERLVPDRQYLGRKVQDHYKFGRAGWVDTVEAVVIPDATVRAEALRDGFVDIAAVPGGETLRGYADLVFYPSSDNMALAMRKSVGRPREIGAGLLDDGRLAERWWLT</sequence>
<keyword evidence="6" id="KW-1185">Reference proteome</keyword>
<comment type="similarity">
    <text evidence="2">Belongs to the bacterial solute-binding protein 5 family.</text>
</comment>